<dbReference type="InterPro" id="IPR004113">
    <property type="entry name" value="FAD-bd_oxidored_4_C"/>
</dbReference>
<evidence type="ECO:0000313" key="7">
    <source>
        <dbReference type="EMBL" id="PTX47546.1"/>
    </source>
</evidence>
<dbReference type="InterPro" id="IPR016167">
    <property type="entry name" value="FAD-bd_PCMH_sub1"/>
</dbReference>
<dbReference type="SUPFAM" id="SSF55103">
    <property type="entry name" value="FAD-linked oxidases, C-terminal domain"/>
    <property type="match status" value="1"/>
</dbReference>
<dbReference type="Gene3D" id="3.30.43.10">
    <property type="entry name" value="Uridine Diphospho-n-acetylenolpyruvylglucosamine Reductase, domain 2"/>
    <property type="match status" value="1"/>
</dbReference>
<dbReference type="InterPro" id="IPR051264">
    <property type="entry name" value="FAD-oxidored/transferase_4"/>
</dbReference>
<dbReference type="RefSeq" id="WP_108129789.1">
    <property type="nucleotide sequence ID" value="NZ_QBKP01000012.1"/>
</dbReference>
<keyword evidence="8" id="KW-1185">Reference proteome</keyword>
<dbReference type="GO" id="GO:0022904">
    <property type="term" value="P:respiratory electron transport chain"/>
    <property type="evidence" value="ECO:0007669"/>
    <property type="project" value="TreeGrafter"/>
</dbReference>
<feature type="domain" description="FAD-binding PCMH-type" evidence="6">
    <location>
        <begin position="35"/>
        <end position="214"/>
    </location>
</feature>
<dbReference type="InterPro" id="IPR006094">
    <property type="entry name" value="Oxid_FAD_bind_N"/>
</dbReference>
<comment type="caution">
    <text evidence="7">The sequence shown here is derived from an EMBL/GenBank/DDBJ whole genome shotgun (WGS) entry which is preliminary data.</text>
</comment>
<comment type="similarity">
    <text evidence="2">Belongs to the FAD-binding oxidoreductase/transferase type 4 family.</text>
</comment>
<evidence type="ECO:0000256" key="3">
    <source>
        <dbReference type="ARBA" id="ARBA00022630"/>
    </source>
</evidence>
<dbReference type="PANTHER" id="PTHR43716">
    <property type="entry name" value="D-2-HYDROXYGLUTARATE DEHYDROGENASE, MITOCHONDRIAL"/>
    <property type="match status" value="1"/>
</dbReference>
<comment type="cofactor">
    <cofactor evidence="1">
        <name>FAD</name>
        <dbReference type="ChEBI" id="CHEBI:57692"/>
    </cofactor>
</comment>
<dbReference type="OrthoDB" id="9811557at2"/>
<dbReference type="EMBL" id="QBKP01000012">
    <property type="protein sequence ID" value="PTX47546.1"/>
    <property type="molecule type" value="Genomic_DNA"/>
</dbReference>
<dbReference type="GO" id="GO:0071949">
    <property type="term" value="F:FAD binding"/>
    <property type="evidence" value="ECO:0007669"/>
    <property type="project" value="InterPro"/>
</dbReference>
<dbReference type="Gene3D" id="3.30.70.2190">
    <property type="match status" value="1"/>
</dbReference>
<dbReference type="PANTHER" id="PTHR43716:SF1">
    <property type="entry name" value="D-2-HYDROXYGLUTARATE DEHYDROGENASE, MITOCHONDRIAL"/>
    <property type="match status" value="1"/>
</dbReference>
<keyword evidence="4" id="KW-0274">FAD</keyword>
<accession>A0A2T6AUX2</accession>
<evidence type="ECO:0000256" key="5">
    <source>
        <dbReference type="ARBA" id="ARBA00023002"/>
    </source>
</evidence>
<dbReference type="Pfam" id="PF01565">
    <property type="entry name" value="FAD_binding_4"/>
    <property type="match status" value="1"/>
</dbReference>
<evidence type="ECO:0000256" key="4">
    <source>
        <dbReference type="ARBA" id="ARBA00022827"/>
    </source>
</evidence>
<reference evidence="7 8" key="1">
    <citation type="submission" date="2018-04" db="EMBL/GenBank/DDBJ databases">
        <title>Genomic Encyclopedia of Archaeal and Bacterial Type Strains, Phase II (KMG-II): from individual species to whole genera.</title>
        <authorList>
            <person name="Goeker M."/>
        </authorList>
    </citation>
    <scope>NUCLEOTIDE SEQUENCE [LARGE SCALE GENOMIC DNA]</scope>
    <source>
        <strain evidence="7 8">DSM 21823</strain>
    </source>
</reference>
<gene>
    <name evidence="7" type="ORF">C8N34_11234</name>
</gene>
<organism evidence="7 8">
    <name type="scientific">Gemmobacter caeni</name>
    <dbReference type="NCBI Taxonomy" id="589035"/>
    <lineage>
        <taxon>Bacteria</taxon>
        <taxon>Pseudomonadati</taxon>
        <taxon>Pseudomonadota</taxon>
        <taxon>Alphaproteobacteria</taxon>
        <taxon>Rhodobacterales</taxon>
        <taxon>Paracoccaceae</taxon>
        <taxon>Gemmobacter</taxon>
    </lineage>
</organism>
<keyword evidence="5" id="KW-0560">Oxidoreductase</keyword>
<dbReference type="Gene3D" id="1.10.45.10">
    <property type="entry name" value="Vanillyl-alcohol Oxidase, Chain A, domain 4"/>
    <property type="match status" value="1"/>
</dbReference>
<evidence type="ECO:0000256" key="1">
    <source>
        <dbReference type="ARBA" id="ARBA00001974"/>
    </source>
</evidence>
<dbReference type="InterPro" id="IPR016169">
    <property type="entry name" value="FAD-bd_PCMH_sub2"/>
</dbReference>
<evidence type="ECO:0000259" key="6">
    <source>
        <dbReference type="PROSITE" id="PS51387"/>
    </source>
</evidence>
<keyword evidence="3" id="KW-0285">Flavoprotein</keyword>
<evidence type="ECO:0000256" key="2">
    <source>
        <dbReference type="ARBA" id="ARBA00008000"/>
    </source>
</evidence>
<dbReference type="PROSITE" id="PS51387">
    <property type="entry name" value="FAD_PCMH"/>
    <property type="match status" value="1"/>
</dbReference>
<dbReference type="InterPro" id="IPR016166">
    <property type="entry name" value="FAD-bd_PCMH"/>
</dbReference>
<dbReference type="SUPFAM" id="SSF56176">
    <property type="entry name" value="FAD-binding/transporter-associated domain-like"/>
    <property type="match status" value="1"/>
</dbReference>
<evidence type="ECO:0000313" key="8">
    <source>
        <dbReference type="Proteomes" id="UP000244224"/>
    </source>
</evidence>
<proteinExistence type="inferred from homology"/>
<dbReference type="InterPro" id="IPR016164">
    <property type="entry name" value="FAD-linked_Oxase-like_C"/>
</dbReference>
<dbReference type="FunFam" id="1.10.45.10:FF:000001">
    <property type="entry name" value="D-lactate dehydrogenase mitochondrial"/>
    <property type="match status" value="1"/>
</dbReference>
<dbReference type="Pfam" id="PF02913">
    <property type="entry name" value="FAD-oxidase_C"/>
    <property type="match status" value="1"/>
</dbReference>
<dbReference type="Gene3D" id="3.30.70.2740">
    <property type="match status" value="1"/>
</dbReference>
<dbReference type="Gene3D" id="3.30.465.10">
    <property type="match status" value="1"/>
</dbReference>
<protein>
    <submittedName>
        <fullName evidence="7">FAD/FMN-containing dehydrogenase</fullName>
    </submittedName>
</protein>
<dbReference type="GO" id="GO:0016491">
    <property type="term" value="F:oxidoreductase activity"/>
    <property type="evidence" value="ECO:0007669"/>
    <property type="project" value="UniProtKB-KW"/>
</dbReference>
<sequence>MQDIVTGLEELLGPDVVTRAGDVPEAYRHDWSGLTPVEPLALLRPRDTAGVSAALRFCNEHGVGVVPQGGRSGISGGAMPVAGAVVLSLDRLNQIEEVDPQMATLTCGAGVVLEKAQQAAAEAGLMLAVDLGARGSCTVGGVISTNAGGNQVIRYGMAREHVLGLEVVLADGTVITALNKMLKNNAGLDLKQMFIGTEGLLGVVTRAVMRLQPRPPHTATAFLGLADTAAVIDMLARARAALGPQLTSFEVMWPSFFHHMSEGTGIGSPLTGRHGVYVVIEASGFAEGGARAALETYLEAALDAGMVEDAVIAANSREERRLWAVRESVAEFARVVGPIIAFDVGLPLMRMDEAVRRCESGIAERWPGALALSYGHIGDSNLHLVVSVPSAGKNQPESEVKKLVYGIVREMAGTISAEHGIGLIKRDYLAYSRSPEEIATMRAVKAALDPKGILNPGKVLSP</sequence>
<dbReference type="AlphaFoldDB" id="A0A2T6AUX2"/>
<dbReference type="InterPro" id="IPR036318">
    <property type="entry name" value="FAD-bd_PCMH-like_sf"/>
</dbReference>
<dbReference type="Proteomes" id="UP000244224">
    <property type="component" value="Unassembled WGS sequence"/>
</dbReference>
<dbReference type="InterPro" id="IPR016171">
    <property type="entry name" value="Vanillyl_alc_oxidase_C-sub2"/>
</dbReference>
<name>A0A2T6AUX2_9RHOB</name>